<accession>A0A0E9U767</accession>
<proteinExistence type="predicted"/>
<reference evidence="1" key="1">
    <citation type="submission" date="2014-11" db="EMBL/GenBank/DDBJ databases">
        <authorList>
            <person name="Amaro Gonzalez C."/>
        </authorList>
    </citation>
    <scope>NUCLEOTIDE SEQUENCE</scope>
</reference>
<protein>
    <submittedName>
        <fullName evidence="1">Uncharacterized protein</fullName>
    </submittedName>
</protein>
<organism evidence="1">
    <name type="scientific">Anguilla anguilla</name>
    <name type="common">European freshwater eel</name>
    <name type="synonym">Muraena anguilla</name>
    <dbReference type="NCBI Taxonomy" id="7936"/>
    <lineage>
        <taxon>Eukaryota</taxon>
        <taxon>Metazoa</taxon>
        <taxon>Chordata</taxon>
        <taxon>Craniata</taxon>
        <taxon>Vertebrata</taxon>
        <taxon>Euteleostomi</taxon>
        <taxon>Actinopterygii</taxon>
        <taxon>Neopterygii</taxon>
        <taxon>Teleostei</taxon>
        <taxon>Anguilliformes</taxon>
        <taxon>Anguillidae</taxon>
        <taxon>Anguilla</taxon>
    </lineage>
</organism>
<reference evidence="1" key="2">
    <citation type="journal article" date="2015" name="Fish Shellfish Immunol.">
        <title>Early steps in the European eel (Anguilla anguilla)-Vibrio vulnificus interaction in the gills: Role of the RtxA13 toxin.</title>
        <authorList>
            <person name="Callol A."/>
            <person name="Pajuelo D."/>
            <person name="Ebbesson L."/>
            <person name="Teles M."/>
            <person name="MacKenzie S."/>
            <person name="Amaro C."/>
        </authorList>
    </citation>
    <scope>NUCLEOTIDE SEQUENCE</scope>
</reference>
<evidence type="ECO:0000313" key="1">
    <source>
        <dbReference type="EMBL" id="JAH60778.1"/>
    </source>
</evidence>
<dbReference type="EMBL" id="GBXM01047799">
    <property type="protein sequence ID" value="JAH60778.1"/>
    <property type="molecule type" value="Transcribed_RNA"/>
</dbReference>
<sequence>MSFQAPRFLFSLAQ</sequence>
<name>A0A0E9U767_ANGAN</name>